<dbReference type="InterPro" id="IPR036179">
    <property type="entry name" value="Ig-like_dom_sf"/>
</dbReference>
<dbReference type="Gene3D" id="2.60.40.10">
    <property type="entry name" value="Immunoglobulins"/>
    <property type="match status" value="1"/>
</dbReference>
<reference evidence="7" key="3">
    <citation type="submission" date="2025-09" db="UniProtKB">
        <authorList>
            <consortium name="Ensembl"/>
        </authorList>
    </citation>
    <scope>IDENTIFICATION</scope>
    <source>
        <strain evidence="7">Brown Norway</strain>
    </source>
</reference>
<keyword evidence="4" id="KW-0393">Immunoglobulin domain</keyword>
<name>A0ABK0LE10_RAT</name>
<accession>A0ABK0LE10</accession>
<dbReference type="InterPro" id="IPR050413">
    <property type="entry name" value="TCR_beta_variable"/>
</dbReference>
<feature type="domain" description="Ig-like" evidence="6">
    <location>
        <begin position="10"/>
        <end position="122"/>
    </location>
</feature>
<sequence length="137" mass="15302">MLLLLLLLGPGYGLGALVHQSPRRTICKSRTSLRMECHTEGVQATSVAWYRQLPQETFDLIALSTVNSAIKYEKNFTKEKFSISHPNLSFSSMTILNAHPDDGGLYFCGARDTALGRNKTLQQEPLQQISFLSTQKL</sequence>
<reference evidence="7" key="1">
    <citation type="submission" date="2024-01" db="EMBL/GenBank/DDBJ databases">
        <title>GRCr8: a new rat reference genome assembly contstructed from accurate long reads and long range scaffolding.</title>
        <authorList>
            <person name="Doris P.A."/>
            <person name="Kalbfleisch T."/>
            <person name="Li K."/>
            <person name="Howe K."/>
            <person name="Wood J."/>
        </authorList>
    </citation>
    <scope>NUCLEOTIDE SEQUENCE [LARGE SCALE GENOMIC DNA]</scope>
    <source>
        <strain evidence="7">Brown Norway</strain>
    </source>
</reference>
<evidence type="ECO:0000256" key="2">
    <source>
        <dbReference type="ARBA" id="ARBA00022859"/>
    </source>
</evidence>
<keyword evidence="2" id="KW-0391">Immunity</keyword>
<reference evidence="7" key="2">
    <citation type="submission" date="2025-08" db="UniProtKB">
        <authorList>
            <consortium name="Ensembl"/>
        </authorList>
    </citation>
    <scope>IDENTIFICATION</scope>
    <source>
        <strain evidence="7">Brown Norway</strain>
    </source>
</reference>
<dbReference type="PANTHER" id="PTHR23268">
    <property type="entry name" value="T-CELL RECEPTOR BETA CHAIN"/>
    <property type="match status" value="1"/>
</dbReference>
<dbReference type="PANTHER" id="PTHR23268:SF11">
    <property type="entry name" value="T CELL RECEPTOR BETA VARIABLE 20-1"/>
    <property type="match status" value="1"/>
</dbReference>
<evidence type="ECO:0000256" key="4">
    <source>
        <dbReference type="ARBA" id="ARBA00023319"/>
    </source>
</evidence>
<feature type="chain" id="PRO_5046214552" description="Ig-like domain-containing protein" evidence="5">
    <location>
        <begin position="16"/>
        <end position="137"/>
    </location>
</feature>
<organism evidence="7 8">
    <name type="scientific">Rattus norvegicus</name>
    <name type="common">Rat</name>
    <dbReference type="NCBI Taxonomy" id="10116"/>
    <lineage>
        <taxon>Eukaryota</taxon>
        <taxon>Metazoa</taxon>
        <taxon>Chordata</taxon>
        <taxon>Craniata</taxon>
        <taxon>Vertebrata</taxon>
        <taxon>Euteleostomi</taxon>
        <taxon>Mammalia</taxon>
        <taxon>Eutheria</taxon>
        <taxon>Euarchontoglires</taxon>
        <taxon>Glires</taxon>
        <taxon>Rodentia</taxon>
        <taxon>Myomorpha</taxon>
        <taxon>Muroidea</taxon>
        <taxon>Muridae</taxon>
        <taxon>Murinae</taxon>
        <taxon>Rattus</taxon>
    </lineage>
</organism>
<proteinExistence type="predicted"/>
<keyword evidence="1 5" id="KW-0732">Signal</keyword>
<evidence type="ECO:0000256" key="5">
    <source>
        <dbReference type="SAM" id="SignalP"/>
    </source>
</evidence>
<dbReference type="InterPro" id="IPR007110">
    <property type="entry name" value="Ig-like_dom"/>
</dbReference>
<dbReference type="SUPFAM" id="SSF48726">
    <property type="entry name" value="Immunoglobulin"/>
    <property type="match status" value="1"/>
</dbReference>
<feature type="signal peptide" evidence="5">
    <location>
        <begin position="1"/>
        <end position="15"/>
    </location>
</feature>
<protein>
    <recommendedName>
        <fullName evidence="6">Ig-like domain-containing protein</fullName>
    </recommendedName>
</protein>
<dbReference type="InterPro" id="IPR013106">
    <property type="entry name" value="Ig_V-set"/>
</dbReference>
<evidence type="ECO:0000313" key="7">
    <source>
        <dbReference type="Ensembl" id="ENSRNOP00000109009.1"/>
    </source>
</evidence>
<keyword evidence="8" id="KW-1185">Reference proteome</keyword>
<dbReference type="Pfam" id="PF07686">
    <property type="entry name" value="V-set"/>
    <property type="match status" value="1"/>
</dbReference>
<dbReference type="Proteomes" id="UP000002494">
    <property type="component" value="Chromosome 4"/>
</dbReference>
<evidence type="ECO:0000256" key="1">
    <source>
        <dbReference type="ARBA" id="ARBA00022729"/>
    </source>
</evidence>
<evidence type="ECO:0000313" key="8">
    <source>
        <dbReference type="Proteomes" id="UP000002494"/>
    </source>
</evidence>
<dbReference type="PROSITE" id="PS50835">
    <property type="entry name" value="IG_LIKE"/>
    <property type="match status" value="1"/>
</dbReference>
<dbReference type="GeneTree" id="ENSGT00530000064313"/>
<keyword evidence="3" id="KW-1064">Adaptive immunity</keyword>
<evidence type="ECO:0000259" key="6">
    <source>
        <dbReference type="PROSITE" id="PS50835"/>
    </source>
</evidence>
<dbReference type="Ensembl" id="ENSRNOT00000136981.1">
    <property type="protein sequence ID" value="ENSRNOP00000109009.1"/>
    <property type="gene ID" value="ENSRNOG00000086348.1"/>
</dbReference>
<dbReference type="InterPro" id="IPR013783">
    <property type="entry name" value="Ig-like_fold"/>
</dbReference>
<evidence type="ECO:0000256" key="3">
    <source>
        <dbReference type="ARBA" id="ARBA00023130"/>
    </source>
</evidence>